<organism evidence="10 11">
    <name type="scientific">Maritalea mobilis</name>
    <dbReference type="NCBI Taxonomy" id="483324"/>
    <lineage>
        <taxon>Bacteria</taxon>
        <taxon>Pseudomonadati</taxon>
        <taxon>Pseudomonadota</taxon>
        <taxon>Alphaproteobacteria</taxon>
        <taxon>Hyphomicrobiales</taxon>
        <taxon>Devosiaceae</taxon>
        <taxon>Maritalea</taxon>
    </lineage>
</organism>
<keyword evidence="2 8" id="KW-0479">Metal-binding</keyword>
<dbReference type="PIRSF" id="PIRSF038994">
    <property type="entry name" value="NagA"/>
    <property type="match status" value="1"/>
</dbReference>
<accession>A0A4R6VLR6</accession>
<dbReference type="InterPro" id="IPR032466">
    <property type="entry name" value="Metal_Hydrolase"/>
</dbReference>
<evidence type="ECO:0000256" key="6">
    <source>
        <dbReference type="PIRSR" id="PIRSR038994-1"/>
    </source>
</evidence>
<evidence type="ECO:0000256" key="1">
    <source>
        <dbReference type="ARBA" id="ARBA00010716"/>
    </source>
</evidence>
<dbReference type="CDD" id="cd00854">
    <property type="entry name" value="NagA"/>
    <property type="match status" value="1"/>
</dbReference>
<feature type="binding site" evidence="7">
    <location>
        <position position="252"/>
    </location>
    <ligand>
        <name>substrate</name>
    </ligand>
</feature>
<dbReference type="OrthoDB" id="9776488at2"/>
<feature type="active site" description="Proton donor/acceptor" evidence="6">
    <location>
        <position position="275"/>
    </location>
</feature>
<keyword evidence="3 5" id="KW-0378">Hydrolase</keyword>
<feature type="binding site" evidence="8">
    <location>
        <position position="132"/>
    </location>
    <ligand>
        <name>Zn(2+)</name>
        <dbReference type="ChEBI" id="CHEBI:29105"/>
    </ligand>
</feature>
<comment type="cofactor">
    <cofactor evidence="8">
        <name>a divalent metal cation</name>
        <dbReference type="ChEBI" id="CHEBI:60240"/>
    </cofactor>
    <text evidence="8">Binds 1 divalent metal cation per subunit.</text>
</comment>
<dbReference type="SUPFAM" id="SSF51338">
    <property type="entry name" value="Composite domain of metallo-dependent hydrolases"/>
    <property type="match status" value="1"/>
</dbReference>
<dbReference type="AlphaFoldDB" id="A0A4R6VLR6"/>
<dbReference type="PANTHER" id="PTHR11113:SF14">
    <property type="entry name" value="N-ACETYLGLUCOSAMINE-6-PHOSPHATE DEACETYLASE"/>
    <property type="match status" value="1"/>
</dbReference>
<dbReference type="Gene3D" id="2.30.40.10">
    <property type="entry name" value="Urease, subunit C, domain 1"/>
    <property type="match status" value="1"/>
</dbReference>
<keyword evidence="4 5" id="KW-0119">Carbohydrate metabolism</keyword>
<evidence type="ECO:0000313" key="10">
    <source>
        <dbReference type="EMBL" id="TDQ64067.1"/>
    </source>
</evidence>
<feature type="binding site" evidence="7">
    <location>
        <position position="228"/>
    </location>
    <ligand>
        <name>substrate</name>
    </ligand>
</feature>
<dbReference type="InterPro" id="IPR011059">
    <property type="entry name" value="Metal-dep_hydrolase_composite"/>
</dbReference>
<reference evidence="10 11" key="1">
    <citation type="submission" date="2019-03" db="EMBL/GenBank/DDBJ databases">
        <title>Genomic Encyclopedia of Type Strains, Phase III (KMG-III): the genomes of soil and plant-associated and newly described type strains.</title>
        <authorList>
            <person name="Whitman W."/>
        </authorList>
    </citation>
    <scope>NUCLEOTIDE SEQUENCE [LARGE SCALE GENOMIC DNA]</scope>
    <source>
        <strain evidence="10 11">CGMCC 1.7002</strain>
    </source>
</reference>
<dbReference type="GO" id="GO:0046872">
    <property type="term" value="F:metal ion binding"/>
    <property type="evidence" value="ECO:0007669"/>
    <property type="project" value="UniProtKB-KW"/>
</dbReference>
<protein>
    <submittedName>
        <fullName evidence="10">N-acetylglucosamine-6-phosphate deacetylase</fullName>
    </submittedName>
</protein>
<feature type="binding site" evidence="7">
    <location>
        <begin position="220"/>
        <end position="221"/>
    </location>
    <ligand>
        <name>substrate</name>
    </ligand>
</feature>
<evidence type="ECO:0000256" key="8">
    <source>
        <dbReference type="PIRSR" id="PIRSR038994-3"/>
    </source>
</evidence>
<dbReference type="RefSeq" id="WP_133572697.1">
    <property type="nucleotide sequence ID" value="NZ_SNYR01000002.1"/>
</dbReference>
<dbReference type="NCBIfam" id="TIGR00221">
    <property type="entry name" value="nagA"/>
    <property type="match status" value="1"/>
</dbReference>
<dbReference type="Proteomes" id="UP000295391">
    <property type="component" value="Unassembled WGS sequence"/>
</dbReference>
<feature type="binding site" evidence="8">
    <location>
        <position position="196"/>
    </location>
    <ligand>
        <name>Zn(2+)</name>
        <dbReference type="ChEBI" id="CHEBI:29105"/>
    </ligand>
</feature>
<dbReference type="EMBL" id="SNYR01000002">
    <property type="protein sequence ID" value="TDQ64067.1"/>
    <property type="molecule type" value="Genomic_DNA"/>
</dbReference>
<dbReference type="PANTHER" id="PTHR11113">
    <property type="entry name" value="N-ACETYLGLUCOSAMINE-6-PHOSPHATE DEACETYLASE"/>
    <property type="match status" value="1"/>
</dbReference>
<comment type="caution">
    <text evidence="10">The sequence shown here is derived from an EMBL/GenBank/DDBJ whole genome shotgun (WGS) entry which is preliminary data.</text>
</comment>
<feature type="binding site" evidence="7">
    <location>
        <position position="143"/>
    </location>
    <ligand>
        <name>substrate</name>
    </ligand>
</feature>
<dbReference type="GO" id="GO:0006046">
    <property type="term" value="P:N-acetylglucosamine catabolic process"/>
    <property type="evidence" value="ECO:0007669"/>
    <property type="project" value="TreeGrafter"/>
</dbReference>
<name>A0A4R6VLR6_9HYPH</name>
<dbReference type="SUPFAM" id="SSF51556">
    <property type="entry name" value="Metallo-dependent hydrolases"/>
    <property type="match status" value="1"/>
</dbReference>
<evidence type="ECO:0000256" key="4">
    <source>
        <dbReference type="ARBA" id="ARBA00023277"/>
    </source>
</evidence>
<dbReference type="InterPro" id="IPR006680">
    <property type="entry name" value="Amidohydro-rel"/>
</dbReference>
<keyword evidence="11" id="KW-1185">Reference proteome</keyword>
<evidence type="ECO:0000256" key="5">
    <source>
        <dbReference type="PIRNR" id="PIRNR038994"/>
    </source>
</evidence>
<proteinExistence type="inferred from homology"/>
<feature type="binding site" evidence="7">
    <location>
        <begin position="308"/>
        <end position="310"/>
    </location>
    <ligand>
        <name>substrate</name>
    </ligand>
</feature>
<gene>
    <name evidence="10" type="ORF">ATL17_2078</name>
</gene>
<evidence type="ECO:0000256" key="2">
    <source>
        <dbReference type="ARBA" id="ARBA00022723"/>
    </source>
</evidence>
<evidence type="ECO:0000256" key="3">
    <source>
        <dbReference type="ARBA" id="ARBA00022801"/>
    </source>
</evidence>
<evidence type="ECO:0000313" key="11">
    <source>
        <dbReference type="Proteomes" id="UP000295391"/>
    </source>
</evidence>
<feature type="binding site" evidence="8">
    <location>
        <position position="217"/>
    </location>
    <ligand>
        <name>Zn(2+)</name>
        <dbReference type="ChEBI" id="CHEBI:29105"/>
    </ligand>
</feature>
<dbReference type="Pfam" id="PF01979">
    <property type="entry name" value="Amidohydro_1"/>
    <property type="match status" value="1"/>
</dbReference>
<dbReference type="GO" id="GO:0008448">
    <property type="term" value="F:N-acetylglucosamine-6-phosphate deacetylase activity"/>
    <property type="evidence" value="ECO:0007669"/>
    <property type="project" value="InterPro"/>
</dbReference>
<evidence type="ECO:0000256" key="7">
    <source>
        <dbReference type="PIRSR" id="PIRSR038994-2"/>
    </source>
</evidence>
<feature type="domain" description="Amidohydrolase-related" evidence="9">
    <location>
        <begin position="55"/>
        <end position="380"/>
    </location>
</feature>
<evidence type="ECO:0000259" key="9">
    <source>
        <dbReference type="Pfam" id="PF01979"/>
    </source>
</evidence>
<comment type="similarity">
    <text evidence="1 5">Belongs to the metallo-dependent hydrolases superfamily. NagA family.</text>
</comment>
<sequence length="384" mass="41352">MAILLKNASVFDGETFLNGHMVEIADGKIVRLISGSDQFDQNAYDQVIDLEGQVLAPGFVDVQVNGGGGIMFNDQRNVEGLTEIVRGHRQYGSTTLMPTLITDSFEVMCEAADAIGTAIKAGVPGVRGVHFEGPYLSLKRRGVHAPEFLRQVDADAFDLFTRGDLGKVIVTVAPECVPKDFIANLSEKGVHVCAGHSAATYEQVGEALDVGLRGFTHLFNAMPPLANREPSVVGAGLDDPNSWCGLIVDGYHLHFASARIVVRAKKQGKIMLVSDAMATVGAKEKHFNLYGETIHAVDGRCALEDGTLAGSDLDMMRAVELTHKELGVELGEALRMAALYPAEFLQLDDQIGRITPGFDADLVAFGKDDMKVTQTWIKGEGEAH</sequence>
<dbReference type="InterPro" id="IPR003764">
    <property type="entry name" value="GlcNAc_6-P_deAcase"/>
</dbReference>
<dbReference type="Gene3D" id="3.20.20.140">
    <property type="entry name" value="Metal-dependent hydrolases"/>
    <property type="match status" value="1"/>
</dbReference>